<proteinExistence type="predicted"/>
<organism evidence="1 2">
    <name type="scientific">Panagrolaimus sp. JU765</name>
    <dbReference type="NCBI Taxonomy" id="591449"/>
    <lineage>
        <taxon>Eukaryota</taxon>
        <taxon>Metazoa</taxon>
        <taxon>Ecdysozoa</taxon>
        <taxon>Nematoda</taxon>
        <taxon>Chromadorea</taxon>
        <taxon>Rhabditida</taxon>
        <taxon>Tylenchina</taxon>
        <taxon>Panagrolaimomorpha</taxon>
        <taxon>Panagrolaimoidea</taxon>
        <taxon>Panagrolaimidae</taxon>
        <taxon>Panagrolaimus</taxon>
    </lineage>
</organism>
<evidence type="ECO:0000313" key="2">
    <source>
        <dbReference type="WBParaSite" id="JU765_v2.g12862.t1"/>
    </source>
</evidence>
<evidence type="ECO:0000313" key="1">
    <source>
        <dbReference type="Proteomes" id="UP000887576"/>
    </source>
</evidence>
<name>A0AC34Q524_9BILA</name>
<sequence length="141" mass="16366">MPIIICQKFVGENRRILKLKRTTWLLFDIAFKVVSASNLDKNYYSGVFKAREQNFVLENVDRDEILKVKFVDKRIKRRDRGAENFPHPRYSAAMLESAFPTANFTTPDERVEKINNVLGTNIQLIQADNFAQTVEIILQDS</sequence>
<dbReference type="WBParaSite" id="JU765_v2.g12862.t1">
    <property type="protein sequence ID" value="JU765_v2.g12862.t1"/>
    <property type="gene ID" value="JU765_v2.g12862"/>
</dbReference>
<dbReference type="Proteomes" id="UP000887576">
    <property type="component" value="Unplaced"/>
</dbReference>
<accession>A0AC34Q524</accession>
<protein>
    <submittedName>
        <fullName evidence="2">Uncharacterized protein</fullName>
    </submittedName>
</protein>
<reference evidence="2" key="1">
    <citation type="submission" date="2022-11" db="UniProtKB">
        <authorList>
            <consortium name="WormBaseParasite"/>
        </authorList>
    </citation>
    <scope>IDENTIFICATION</scope>
</reference>